<name>A0A0A9GWI5_ARUDO</name>
<organism evidence="2">
    <name type="scientific">Arundo donax</name>
    <name type="common">Giant reed</name>
    <name type="synonym">Donax arundinaceus</name>
    <dbReference type="NCBI Taxonomy" id="35708"/>
    <lineage>
        <taxon>Eukaryota</taxon>
        <taxon>Viridiplantae</taxon>
        <taxon>Streptophyta</taxon>
        <taxon>Embryophyta</taxon>
        <taxon>Tracheophyta</taxon>
        <taxon>Spermatophyta</taxon>
        <taxon>Magnoliopsida</taxon>
        <taxon>Liliopsida</taxon>
        <taxon>Poales</taxon>
        <taxon>Poaceae</taxon>
        <taxon>PACMAD clade</taxon>
        <taxon>Arundinoideae</taxon>
        <taxon>Arundineae</taxon>
        <taxon>Arundo</taxon>
    </lineage>
</organism>
<accession>A0A0A9GWI5</accession>
<feature type="transmembrane region" description="Helical" evidence="1">
    <location>
        <begin position="22"/>
        <end position="45"/>
    </location>
</feature>
<proteinExistence type="predicted"/>
<keyword evidence="1" id="KW-0472">Membrane</keyword>
<evidence type="ECO:0000313" key="2">
    <source>
        <dbReference type="EMBL" id="JAE24948.1"/>
    </source>
</evidence>
<protein>
    <submittedName>
        <fullName evidence="2">Uncharacterized protein</fullName>
    </submittedName>
</protein>
<dbReference type="PROSITE" id="PS51257">
    <property type="entry name" value="PROKAR_LIPOPROTEIN"/>
    <property type="match status" value="1"/>
</dbReference>
<dbReference type="AlphaFoldDB" id="A0A0A9GWI5"/>
<reference evidence="2" key="2">
    <citation type="journal article" date="2015" name="Data Brief">
        <title>Shoot transcriptome of the giant reed, Arundo donax.</title>
        <authorList>
            <person name="Barrero R.A."/>
            <person name="Guerrero F.D."/>
            <person name="Moolhuijzen P."/>
            <person name="Goolsby J.A."/>
            <person name="Tidwell J."/>
            <person name="Bellgard S.E."/>
            <person name="Bellgard M.I."/>
        </authorList>
    </citation>
    <scope>NUCLEOTIDE SEQUENCE</scope>
    <source>
        <tissue evidence="2">Shoot tissue taken approximately 20 cm above the soil surface</tissue>
    </source>
</reference>
<keyword evidence="1" id="KW-0812">Transmembrane</keyword>
<keyword evidence="1" id="KW-1133">Transmembrane helix</keyword>
<dbReference type="EMBL" id="GBRH01172948">
    <property type="protein sequence ID" value="JAE24948.1"/>
    <property type="molecule type" value="Transcribed_RNA"/>
</dbReference>
<reference evidence="2" key="1">
    <citation type="submission" date="2014-09" db="EMBL/GenBank/DDBJ databases">
        <authorList>
            <person name="Magalhaes I.L.F."/>
            <person name="Oliveira U."/>
            <person name="Santos F.R."/>
            <person name="Vidigal T.H.D.A."/>
            <person name="Brescovit A.D."/>
            <person name="Santos A.J."/>
        </authorList>
    </citation>
    <scope>NUCLEOTIDE SEQUENCE</scope>
    <source>
        <tissue evidence="2">Shoot tissue taken approximately 20 cm above the soil surface</tissue>
    </source>
</reference>
<evidence type="ECO:0000256" key="1">
    <source>
        <dbReference type="SAM" id="Phobius"/>
    </source>
</evidence>
<sequence length="53" mass="6292">MLARTTQFHFSMYAGLSCLQNYWAVVLANAHRFLPCFIFFFLNFIRKLLLVNC</sequence>